<accession>A0A4U0QZN3</accession>
<evidence type="ECO:0000313" key="2">
    <source>
        <dbReference type="EMBL" id="TJZ87092.1"/>
    </source>
</evidence>
<organism evidence="2 3">
    <name type="scientific">Paracoccus hibiscisoli</name>
    <dbReference type="NCBI Taxonomy" id="2023261"/>
    <lineage>
        <taxon>Bacteria</taxon>
        <taxon>Pseudomonadati</taxon>
        <taxon>Pseudomonadota</taxon>
        <taxon>Alphaproteobacteria</taxon>
        <taxon>Rhodobacterales</taxon>
        <taxon>Paracoccaceae</taxon>
        <taxon>Paracoccus</taxon>
    </lineage>
</organism>
<dbReference type="Proteomes" id="UP000306223">
    <property type="component" value="Unassembled WGS sequence"/>
</dbReference>
<feature type="signal peptide" evidence="1">
    <location>
        <begin position="1"/>
        <end position="22"/>
    </location>
</feature>
<name>A0A4U0QZN3_9RHOB</name>
<reference evidence="2 3" key="1">
    <citation type="submission" date="2019-04" db="EMBL/GenBank/DDBJ databases">
        <authorList>
            <person name="Li J."/>
        </authorList>
    </citation>
    <scope>NUCLEOTIDE SEQUENCE [LARGE SCALE GENOMIC DNA]</scope>
    <source>
        <strain evidence="2 3">CCTCC AB2016182</strain>
    </source>
</reference>
<evidence type="ECO:0008006" key="4">
    <source>
        <dbReference type="Google" id="ProtNLM"/>
    </source>
</evidence>
<sequence>MQNLFTLRVAGLAFVAAGLAACAPGYQGGGISPDAQRAAGGAVAGAVVARALNEDIATGAAIGAVGGALCDDAGVCQRRY</sequence>
<comment type="caution">
    <text evidence="2">The sequence shown here is derived from an EMBL/GenBank/DDBJ whole genome shotgun (WGS) entry which is preliminary data.</text>
</comment>
<evidence type="ECO:0000313" key="3">
    <source>
        <dbReference type="Proteomes" id="UP000306223"/>
    </source>
</evidence>
<dbReference type="AlphaFoldDB" id="A0A4U0QZN3"/>
<dbReference type="EMBL" id="SUNH01000004">
    <property type="protein sequence ID" value="TJZ87092.1"/>
    <property type="molecule type" value="Genomic_DNA"/>
</dbReference>
<keyword evidence="1" id="KW-0732">Signal</keyword>
<protein>
    <recommendedName>
        <fullName evidence="4">YMGG-like Gly-zipper domain-containing protein</fullName>
    </recommendedName>
</protein>
<gene>
    <name evidence="2" type="ORF">FA740_02235</name>
</gene>
<keyword evidence="3" id="KW-1185">Reference proteome</keyword>
<evidence type="ECO:0000256" key="1">
    <source>
        <dbReference type="SAM" id="SignalP"/>
    </source>
</evidence>
<proteinExistence type="predicted"/>
<feature type="chain" id="PRO_5020989515" description="YMGG-like Gly-zipper domain-containing protein" evidence="1">
    <location>
        <begin position="23"/>
        <end position="80"/>
    </location>
</feature>
<dbReference type="RefSeq" id="WP_136855148.1">
    <property type="nucleotide sequence ID" value="NZ_SUNH01000004.1"/>
</dbReference>